<evidence type="ECO:0000256" key="2">
    <source>
        <dbReference type="SAM" id="MobiDB-lite"/>
    </source>
</evidence>
<gene>
    <name evidence="3" type="ORF">WHR41_06334</name>
</gene>
<evidence type="ECO:0000313" key="3">
    <source>
        <dbReference type="EMBL" id="KAL1584484.1"/>
    </source>
</evidence>
<dbReference type="GeneID" id="96007777"/>
<feature type="compositionally biased region" description="Low complexity" evidence="2">
    <location>
        <begin position="274"/>
        <end position="309"/>
    </location>
</feature>
<feature type="compositionally biased region" description="Polar residues" evidence="2">
    <location>
        <begin position="312"/>
        <end position="322"/>
    </location>
</feature>
<dbReference type="InterPro" id="IPR010684">
    <property type="entry name" value="RNA_pol_II_trans_fac_SIII_A"/>
</dbReference>
<sequence length="359" mass="39454">MPAASLSSMAQHAAIRNIASITDIADLPYHAVEPILRRIDNPQQLREIEINCPHVADHSKLLWQEFIKRDVSNADQKMLYPKDPRSWHKVYRKMLKQEEAEKAEAEEGLKRAMMGLQEAKGSKETRIVNKVMEHGQKKRTGFFDGVMHTGGGGGSRAPLLWNAKTGRDAFSAMQRATANKASAFKPMTRRAIPDPKSQIKVAPKSMVMEYSNPGNEAVRRAAAEAKKYAEPQSQNARIFTSRSRVGKTEQAFRNEDMKEQLEKERRLRALTNPVAKAAMHPAPASSSAGSGARASTTSSQRSSVSPTKSAPKATSSLAPSNGSVQAKQSVQQKPAAAPAPVKRKRPTVDPFLSVKRSRP</sequence>
<protein>
    <recommendedName>
        <fullName evidence="5">Elongin-A</fullName>
    </recommendedName>
</protein>
<dbReference type="RefSeq" id="XP_069227590.1">
    <property type="nucleotide sequence ID" value="XM_069374939.1"/>
</dbReference>
<dbReference type="EMBL" id="JAAQHG020000026">
    <property type="protein sequence ID" value="KAL1584484.1"/>
    <property type="molecule type" value="Genomic_DNA"/>
</dbReference>
<feature type="region of interest" description="Disordered" evidence="2">
    <location>
        <begin position="224"/>
        <end position="260"/>
    </location>
</feature>
<dbReference type="InterPro" id="IPR051870">
    <property type="entry name" value="Elongin-A_domain"/>
</dbReference>
<dbReference type="PANTHER" id="PTHR15141">
    <property type="entry name" value="TRANSCRIPTION ELONGATION FACTOR B POLYPEPTIDE 3"/>
    <property type="match status" value="1"/>
</dbReference>
<evidence type="ECO:0000313" key="4">
    <source>
        <dbReference type="Proteomes" id="UP000803884"/>
    </source>
</evidence>
<dbReference type="Gene3D" id="6.10.250.3180">
    <property type="match status" value="1"/>
</dbReference>
<evidence type="ECO:0000256" key="1">
    <source>
        <dbReference type="SAM" id="Coils"/>
    </source>
</evidence>
<comment type="caution">
    <text evidence="3">The sequence shown here is derived from an EMBL/GenBank/DDBJ whole genome shotgun (WGS) entry which is preliminary data.</text>
</comment>
<feature type="compositionally biased region" description="Polar residues" evidence="2">
    <location>
        <begin position="231"/>
        <end position="243"/>
    </location>
</feature>
<feature type="region of interest" description="Disordered" evidence="2">
    <location>
        <begin position="274"/>
        <end position="359"/>
    </location>
</feature>
<name>A0AB34KH66_9PEZI</name>
<feature type="compositionally biased region" description="Low complexity" evidence="2">
    <location>
        <begin position="323"/>
        <end position="340"/>
    </location>
</feature>
<accession>A0AB34KH66</accession>
<reference evidence="3 4" key="1">
    <citation type="journal article" date="2020" name="Microbiol. Resour. Announc.">
        <title>Draft Genome Sequence of a Cladosporium Species Isolated from the Mesophotic Ascidian Didemnum maculosum.</title>
        <authorList>
            <person name="Gioti A."/>
            <person name="Siaperas R."/>
            <person name="Nikolaivits E."/>
            <person name="Le Goff G."/>
            <person name="Ouazzani J."/>
            <person name="Kotoulas G."/>
            <person name="Topakas E."/>
        </authorList>
    </citation>
    <scope>NUCLEOTIDE SEQUENCE [LARGE SCALE GENOMIC DNA]</scope>
    <source>
        <strain evidence="3 4">TM138-S3</strain>
    </source>
</reference>
<keyword evidence="1" id="KW-0175">Coiled coil</keyword>
<dbReference type="AlphaFoldDB" id="A0AB34KH66"/>
<organism evidence="3 4">
    <name type="scientific">Cladosporium halotolerans</name>
    <dbReference type="NCBI Taxonomy" id="1052096"/>
    <lineage>
        <taxon>Eukaryota</taxon>
        <taxon>Fungi</taxon>
        <taxon>Dikarya</taxon>
        <taxon>Ascomycota</taxon>
        <taxon>Pezizomycotina</taxon>
        <taxon>Dothideomycetes</taxon>
        <taxon>Dothideomycetidae</taxon>
        <taxon>Cladosporiales</taxon>
        <taxon>Cladosporiaceae</taxon>
        <taxon>Cladosporium</taxon>
    </lineage>
</organism>
<dbReference type="Pfam" id="PF06881">
    <property type="entry name" value="Elongin_A"/>
    <property type="match status" value="1"/>
</dbReference>
<dbReference type="PANTHER" id="PTHR15141:SF76">
    <property type="entry name" value="TRANSCRIPTION ELONGATION FACTOR B POLYPEPTIDE 3"/>
    <property type="match status" value="1"/>
</dbReference>
<feature type="coiled-coil region" evidence="1">
    <location>
        <begin position="88"/>
        <end position="115"/>
    </location>
</feature>
<dbReference type="GO" id="GO:0070449">
    <property type="term" value="C:elongin complex"/>
    <property type="evidence" value="ECO:0007669"/>
    <property type="project" value="InterPro"/>
</dbReference>
<dbReference type="GO" id="GO:0006368">
    <property type="term" value="P:transcription elongation by RNA polymerase II"/>
    <property type="evidence" value="ECO:0007669"/>
    <property type="project" value="InterPro"/>
</dbReference>
<evidence type="ECO:0008006" key="5">
    <source>
        <dbReference type="Google" id="ProtNLM"/>
    </source>
</evidence>
<proteinExistence type="predicted"/>
<dbReference type="Proteomes" id="UP000803884">
    <property type="component" value="Unassembled WGS sequence"/>
</dbReference>
<keyword evidence="4" id="KW-1185">Reference proteome</keyword>
<feature type="compositionally biased region" description="Basic and acidic residues" evidence="2">
    <location>
        <begin position="246"/>
        <end position="260"/>
    </location>
</feature>